<feature type="transmembrane region" description="Helical" evidence="7">
    <location>
        <begin position="22"/>
        <end position="47"/>
    </location>
</feature>
<feature type="transmembrane region" description="Helical" evidence="7">
    <location>
        <begin position="165"/>
        <end position="185"/>
    </location>
</feature>
<feature type="domain" description="Cation efflux protein cytoplasmic" evidence="9">
    <location>
        <begin position="319"/>
        <end position="375"/>
    </location>
</feature>
<comment type="similarity">
    <text evidence="2">Belongs to the cation diffusion facilitator (CDF) transporter (TC 2.A.4) family.</text>
</comment>
<dbReference type="InterPro" id="IPR058533">
    <property type="entry name" value="Cation_efflux_TM"/>
</dbReference>
<evidence type="ECO:0000256" key="4">
    <source>
        <dbReference type="ARBA" id="ARBA00022692"/>
    </source>
</evidence>
<dbReference type="SUPFAM" id="SSF160240">
    <property type="entry name" value="Cation efflux protein cytoplasmic domain-like"/>
    <property type="match status" value="3"/>
</dbReference>
<dbReference type="PANTHER" id="PTHR43840:SF15">
    <property type="entry name" value="MITOCHONDRIAL METAL TRANSPORTER 1-RELATED"/>
    <property type="match status" value="1"/>
</dbReference>
<evidence type="ECO:0000259" key="9">
    <source>
        <dbReference type="Pfam" id="PF16916"/>
    </source>
</evidence>
<dbReference type="InterPro" id="IPR027469">
    <property type="entry name" value="Cation_efflux_TMD_sf"/>
</dbReference>
<protein>
    <submittedName>
        <fullName evidence="10">Cation diffusion facilitator family transporter</fullName>
    </submittedName>
</protein>
<dbReference type="InterPro" id="IPR027470">
    <property type="entry name" value="Cation_efflux_CTD"/>
</dbReference>
<comment type="caution">
    <text evidence="10">The sequence shown here is derived from an EMBL/GenBank/DDBJ whole genome shotgun (WGS) entry which is preliminary data.</text>
</comment>
<dbReference type="Gene3D" id="3.30.70.1350">
    <property type="entry name" value="Cation efflux protein, cytoplasmic domain"/>
    <property type="match status" value="3"/>
</dbReference>
<dbReference type="EMBL" id="JASJEV010000007">
    <property type="protein sequence ID" value="MDJ1159005.1"/>
    <property type="molecule type" value="Genomic_DNA"/>
</dbReference>
<dbReference type="InterPro" id="IPR036837">
    <property type="entry name" value="Cation_efflux_CTD_sf"/>
</dbReference>
<dbReference type="NCBIfam" id="TIGR01297">
    <property type="entry name" value="CDF"/>
    <property type="match status" value="1"/>
</dbReference>
<dbReference type="PANTHER" id="PTHR43840">
    <property type="entry name" value="MITOCHONDRIAL METAL TRANSPORTER 1-RELATED"/>
    <property type="match status" value="1"/>
</dbReference>
<keyword evidence="11" id="KW-1185">Reference proteome</keyword>
<reference evidence="10 11" key="1">
    <citation type="submission" date="2023-05" db="EMBL/GenBank/DDBJ databases">
        <title>Chelatococcus sp. nov., a moderately thermophilic bacterium isolated from hot spring microbial mat.</title>
        <authorList>
            <person name="Hu C.-J."/>
            <person name="Li W.-J."/>
        </authorList>
    </citation>
    <scope>NUCLEOTIDE SEQUENCE [LARGE SCALE GENOMIC DNA]</scope>
    <source>
        <strain evidence="10 11">SYSU G07232</strain>
    </source>
</reference>
<evidence type="ECO:0000256" key="1">
    <source>
        <dbReference type="ARBA" id="ARBA00004141"/>
    </source>
</evidence>
<evidence type="ECO:0000313" key="10">
    <source>
        <dbReference type="EMBL" id="MDJ1159005.1"/>
    </source>
</evidence>
<dbReference type="RefSeq" id="WP_283741002.1">
    <property type="nucleotide sequence ID" value="NZ_JASJEV010000007.1"/>
</dbReference>
<name>A0ABT7AHZ5_9HYPH</name>
<feature type="transmembrane region" description="Helical" evidence="7">
    <location>
        <begin position="191"/>
        <end position="209"/>
    </location>
</feature>
<gene>
    <name evidence="10" type="ORF">QNA08_12240</name>
</gene>
<evidence type="ECO:0000256" key="7">
    <source>
        <dbReference type="SAM" id="Phobius"/>
    </source>
</evidence>
<feature type="domain" description="Cation efflux protein transmembrane" evidence="8">
    <location>
        <begin position="24"/>
        <end position="217"/>
    </location>
</feature>
<evidence type="ECO:0000256" key="3">
    <source>
        <dbReference type="ARBA" id="ARBA00022448"/>
    </source>
</evidence>
<evidence type="ECO:0000259" key="8">
    <source>
        <dbReference type="Pfam" id="PF01545"/>
    </source>
</evidence>
<feature type="transmembrane region" description="Helical" evidence="7">
    <location>
        <begin position="91"/>
        <end position="112"/>
    </location>
</feature>
<feature type="transmembrane region" description="Helical" evidence="7">
    <location>
        <begin position="124"/>
        <end position="144"/>
    </location>
</feature>
<evidence type="ECO:0000256" key="5">
    <source>
        <dbReference type="ARBA" id="ARBA00022989"/>
    </source>
</evidence>
<sequence>MTSPATTAAETRRDAERRKERVALVSIFVSVALTAAKGVAGVATGSLALLTDAANSLLDVAATTMTWLAVRTAHKPADEEHQYGHGKFESLSALVETAFLFLLSGVVAVEGLRRLATGRTEIEPSWFAVGVLVAAILLDGWRWWTLRRVAKETNSEALAADALHFSSDLVNSVFVLAAFGAAALGYPQADALIAIGVSFFIAFAGFRLARRTIDALLDRAPRGLAERVTAIAEGVAGVVGVDRVRVRPVGARVLGEINLKVSRTLPLDRVAAIKERAGGALAAALPEAEFTITTTPVQLDDETILERVMLIAARQRVPVHHVTVQNLERRLSVSFDVEVDSRLSLGTAHEVASRIEAAIQEELGPQVEVESHIEPLVVPHLEGREADAALVSRIAGTLAEATRDDRGLSGVHSVRVRKTPAGLVVNYHCRADPALDVASVHDMVDALDRRVRALHPEIARIVGHAEPQR</sequence>
<feature type="domain" description="Cation efflux protein cytoplasmic" evidence="9">
    <location>
        <begin position="401"/>
        <end position="467"/>
    </location>
</feature>
<dbReference type="SUPFAM" id="SSF161111">
    <property type="entry name" value="Cation efflux protein transmembrane domain-like"/>
    <property type="match status" value="1"/>
</dbReference>
<dbReference type="Pfam" id="PF16916">
    <property type="entry name" value="ZT_dimer"/>
    <property type="match status" value="3"/>
</dbReference>
<feature type="domain" description="Cation efflux protein cytoplasmic" evidence="9">
    <location>
        <begin position="226"/>
        <end position="292"/>
    </location>
</feature>
<dbReference type="Gene3D" id="1.20.1510.10">
    <property type="entry name" value="Cation efflux protein transmembrane domain"/>
    <property type="match status" value="1"/>
</dbReference>
<keyword evidence="6 7" id="KW-0472">Membrane</keyword>
<dbReference type="Proteomes" id="UP001321492">
    <property type="component" value="Unassembled WGS sequence"/>
</dbReference>
<comment type="subcellular location">
    <subcellularLocation>
        <location evidence="1">Membrane</location>
        <topology evidence="1">Multi-pass membrane protein</topology>
    </subcellularLocation>
</comment>
<keyword evidence="3" id="KW-0813">Transport</keyword>
<dbReference type="InterPro" id="IPR050291">
    <property type="entry name" value="CDF_Transporter"/>
</dbReference>
<dbReference type="InterPro" id="IPR002524">
    <property type="entry name" value="Cation_efflux"/>
</dbReference>
<organism evidence="10 11">
    <name type="scientific">Chelatococcus albus</name>
    <dbReference type="NCBI Taxonomy" id="3047466"/>
    <lineage>
        <taxon>Bacteria</taxon>
        <taxon>Pseudomonadati</taxon>
        <taxon>Pseudomonadota</taxon>
        <taxon>Alphaproteobacteria</taxon>
        <taxon>Hyphomicrobiales</taxon>
        <taxon>Chelatococcaceae</taxon>
        <taxon>Chelatococcus</taxon>
    </lineage>
</organism>
<evidence type="ECO:0000256" key="6">
    <source>
        <dbReference type="ARBA" id="ARBA00023136"/>
    </source>
</evidence>
<accession>A0ABT7AHZ5</accession>
<evidence type="ECO:0000313" key="11">
    <source>
        <dbReference type="Proteomes" id="UP001321492"/>
    </source>
</evidence>
<evidence type="ECO:0000256" key="2">
    <source>
        <dbReference type="ARBA" id="ARBA00008114"/>
    </source>
</evidence>
<dbReference type="Pfam" id="PF01545">
    <property type="entry name" value="Cation_efflux"/>
    <property type="match status" value="1"/>
</dbReference>
<keyword evidence="5 7" id="KW-1133">Transmembrane helix</keyword>
<keyword evidence="4 7" id="KW-0812">Transmembrane</keyword>
<proteinExistence type="inferred from homology"/>